<name>A0A507BX82_9FUNG</name>
<dbReference type="Proteomes" id="UP000320475">
    <property type="component" value="Unassembled WGS sequence"/>
</dbReference>
<sequence>MLQLYVTEATMQPATSCTASCINPSLPSALVRSSAAQTQSRINHDSLAQFFKTTKSWALLLGRVILIDHHGDLCVSFPTPSLSWML</sequence>
<evidence type="ECO:0000313" key="3">
    <source>
        <dbReference type="Proteomes" id="UP000317494"/>
    </source>
</evidence>
<organism evidence="1 3">
    <name type="scientific">Synchytrium endobioticum</name>
    <dbReference type="NCBI Taxonomy" id="286115"/>
    <lineage>
        <taxon>Eukaryota</taxon>
        <taxon>Fungi</taxon>
        <taxon>Fungi incertae sedis</taxon>
        <taxon>Chytridiomycota</taxon>
        <taxon>Chytridiomycota incertae sedis</taxon>
        <taxon>Chytridiomycetes</taxon>
        <taxon>Synchytriales</taxon>
        <taxon>Synchytriaceae</taxon>
        <taxon>Synchytrium</taxon>
    </lineage>
</organism>
<keyword evidence="3" id="KW-1185">Reference proteome</keyword>
<dbReference type="EMBL" id="QEAN01000538">
    <property type="protein sequence ID" value="TPX33407.1"/>
    <property type="molecule type" value="Genomic_DNA"/>
</dbReference>
<reference evidence="3 4" key="1">
    <citation type="journal article" date="2019" name="Sci. Rep.">
        <title>Comparative genomics of chytrid fungi reveal insights into the obligate biotrophic and pathogenic lifestyle of Synchytrium endobioticum.</title>
        <authorList>
            <person name="van de Vossenberg B.T.L.H."/>
            <person name="Warris S."/>
            <person name="Nguyen H.D.T."/>
            <person name="van Gent-Pelzer M.P.E."/>
            <person name="Joly D.L."/>
            <person name="van de Geest H.C."/>
            <person name="Bonants P.J.M."/>
            <person name="Smith D.S."/>
            <person name="Levesque C.A."/>
            <person name="van der Lee T.A.J."/>
        </authorList>
    </citation>
    <scope>NUCLEOTIDE SEQUENCE [LARGE SCALE GENOMIC DNA]</scope>
    <source>
        <strain evidence="2 4">LEV6574</strain>
        <strain evidence="1 3">MB42</strain>
    </source>
</reference>
<gene>
    <name evidence="2" type="ORF">SeLEV6574_g03180</name>
    <name evidence="1" type="ORF">SeMB42_g07494</name>
</gene>
<dbReference type="Proteomes" id="UP000317494">
    <property type="component" value="Unassembled WGS sequence"/>
</dbReference>
<dbReference type="VEuPathDB" id="FungiDB:SeMB42_g07494"/>
<evidence type="ECO:0000313" key="4">
    <source>
        <dbReference type="Proteomes" id="UP000320475"/>
    </source>
</evidence>
<dbReference type="AlphaFoldDB" id="A0A507BX82"/>
<accession>A0A507BX82</accession>
<evidence type="ECO:0000313" key="2">
    <source>
        <dbReference type="EMBL" id="TPX46539.1"/>
    </source>
</evidence>
<dbReference type="EMBL" id="QEAM01000101">
    <property type="protein sequence ID" value="TPX46539.1"/>
    <property type="molecule type" value="Genomic_DNA"/>
</dbReference>
<proteinExistence type="predicted"/>
<comment type="caution">
    <text evidence="1">The sequence shown here is derived from an EMBL/GenBank/DDBJ whole genome shotgun (WGS) entry which is preliminary data.</text>
</comment>
<protein>
    <submittedName>
        <fullName evidence="1">Uncharacterized protein</fullName>
    </submittedName>
</protein>
<evidence type="ECO:0000313" key="1">
    <source>
        <dbReference type="EMBL" id="TPX33407.1"/>
    </source>
</evidence>